<name>A0AAD8NYN4_TARER</name>
<reference evidence="1" key="1">
    <citation type="journal article" date="2023" name="bioRxiv">
        <title>Improved chromosome-level genome assembly for marigold (Tagetes erecta).</title>
        <authorList>
            <person name="Jiang F."/>
            <person name="Yuan L."/>
            <person name="Wang S."/>
            <person name="Wang H."/>
            <person name="Xu D."/>
            <person name="Wang A."/>
            <person name="Fan W."/>
        </authorList>
    </citation>
    <scope>NUCLEOTIDE SEQUENCE</scope>
    <source>
        <strain evidence="1">WSJ</strain>
        <tissue evidence="1">Leaf</tissue>
    </source>
</reference>
<keyword evidence="2" id="KW-1185">Reference proteome</keyword>
<dbReference type="AlphaFoldDB" id="A0AAD8NYN4"/>
<dbReference type="EMBL" id="JAUHHV010000005">
    <property type="protein sequence ID" value="KAK1425807.1"/>
    <property type="molecule type" value="Genomic_DNA"/>
</dbReference>
<evidence type="ECO:0000313" key="1">
    <source>
        <dbReference type="EMBL" id="KAK1425807.1"/>
    </source>
</evidence>
<accession>A0AAD8NYN4</accession>
<evidence type="ECO:0000313" key="2">
    <source>
        <dbReference type="Proteomes" id="UP001229421"/>
    </source>
</evidence>
<comment type="caution">
    <text evidence="1">The sequence shown here is derived from an EMBL/GenBank/DDBJ whole genome shotgun (WGS) entry which is preliminary data.</text>
</comment>
<protein>
    <submittedName>
        <fullName evidence="1">Uncharacterized protein</fullName>
    </submittedName>
</protein>
<organism evidence="1 2">
    <name type="scientific">Tagetes erecta</name>
    <name type="common">African marigold</name>
    <dbReference type="NCBI Taxonomy" id="13708"/>
    <lineage>
        <taxon>Eukaryota</taxon>
        <taxon>Viridiplantae</taxon>
        <taxon>Streptophyta</taxon>
        <taxon>Embryophyta</taxon>
        <taxon>Tracheophyta</taxon>
        <taxon>Spermatophyta</taxon>
        <taxon>Magnoliopsida</taxon>
        <taxon>eudicotyledons</taxon>
        <taxon>Gunneridae</taxon>
        <taxon>Pentapetalae</taxon>
        <taxon>asterids</taxon>
        <taxon>campanulids</taxon>
        <taxon>Asterales</taxon>
        <taxon>Asteraceae</taxon>
        <taxon>Asteroideae</taxon>
        <taxon>Heliantheae alliance</taxon>
        <taxon>Tageteae</taxon>
        <taxon>Tagetes</taxon>
    </lineage>
</organism>
<gene>
    <name evidence="1" type="ORF">QVD17_21168</name>
</gene>
<sequence length="90" mass="10635">METKKIDITYKETDDNRVNNETKEDDETMEHIPVESIGEDDNAFRRRDDEIERFRIRRVDGMGQTFLVGRIHVSTYMVRLNVVLTCGALW</sequence>
<proteinExistence type="predicted"/>
<dbReference type="Proteomes" id="UP001229421">
    <property type="component" value="Unassembled WGS sequence"/>
</dbReference>